<feature type="chain" id="PRO_5038810835" evidence="1">
    <location>
        <begin position="34"/>
        <end position="361"/>
    </location>
</feature>
<dbReference type="EMBL" id="DVHA01000087">
    <property type="protein sequence ID" value="HIR60442.1"/>
    <property type="molecule type" value="Genomic_DNA"/>
</dbReference>
<accession>A0A9D1J4A8</accession>
<keyword evidence="1" id="KW-0732">Signal</keyword>
<evidence type="ECO:0000313" key="2">
    <source>
        <dbReference type="EMBL" id="HIR60442.1"/>
    </source>
</evidence>
<protein>
    <submittedName>
        <fullName evidence="2">Uncharacterized protein</fullName>
    </submittedName>
</protein>
<sequence>MQHITSRAAAKTARAVAILTAVCLMFLCLPARAAEALMTPIIEDISPKTAMTLTTGSTRTIEVLASRDADLTVTVGKTEIEMSRTGSTSDSGLYWYEGSYTAPSSAAGTTVSISATATLNGRSQTRNGGAFKVVAMENSYDGSSGTVEGDMLVIENAQSFSGQQITVTDSYADVFIPAESDRNEDYAAPYYYQLPEGTIDYVSSGPDANNIYWLKSGRKVSANDVEVSANSGSQGENRITGISLSADSECTYLSVDESWKVPFNIEVLDVTYASSTSNTVTSFSPRVVRITFDYTTGIYNGDVSIPGNSCFTDVRVYTQTTNGIPQCVIELTLAESAYYGAYADYSGDTLELKFYNPVSSL</sequence>
<evidence type="ECO:0000256" key="1">
    <source>
        <dbReference type="SAM" id="SignalP"/>
    </source>
</evidence>
<organism evidence="2 3">
    <name type="scientific">Candidatus Faecivivens stercoravium</name>
    <dbReference type="NCBI Taxonomy" id="2840803"/>
    <lineage>
        <taxon>Bacteria</taxon>
        <taxon>Bacillati</taxon>
        <taxon>Bacillota</taxon>
        <taxon>Clostridia</taxon>
        <taxon>Eubacteriales</taxon>
        <taxon>Oscillospiraceae</taxon>
        <taxon>Oscillospiraceae incertae sedis</taxon>
        <taxon>Candidatus Faecivivens</taxon>
    </lineage>
</organism>
<reference evidence="2" key="2">
    <citation type="journal article" date="2021" name="PeerJ">
        <title>Extensive microbial diversity within the chicken gut microbiome revealed by metagenomics and culture.</title>
        <authorList>
            <person name="Gilroy R."/>
            <person name="Ravi A."/>
            <person name="Getino M."/>
            <person name="Pursley I."/>
            <person name="Horton D.L."/>
            <person name="Alikhan N.F."/>
            <person name="Baker D."/>
            <person name="Gharbi K."/>
            <person name="Hall N."/>
            <person name="Watson M."/>
            <person name="Adriaenssens E.M."/>
            <person name="Foster-Nyarko E."/>
            <person name="Jarju S."/>
            <person name="Secka A."/>
            <person name="Antonio M."/>
            <person name="Oren A."/>
            <person name="Chaudhuri R.R."/>
            <person name="La Ragione R."/>
            <person name="Hildebrand F."/>
            <person name="Pallen M.J."/>
        </authorList>
    </citation>
    <scope>NUCLEOTIDE SEQUENCE</scope>
    <source>
        <strain evidence="2">CHK189-12415</strain>
    </source>
</reference>
<dbReference type="Proteomes" id="UP000824241">
    <property type="component" value="Unassembled WGS sequence"/>
</dbReference>
<comment type="caution">
    <text evidence="2">The sequence shown here is derived from an EMBL/GenBank/DDBJ whole genome shotgun (WGS) entry which is preliminary data.</text>
</comment>
<proteinExistence type="predicted"/>
<feature type="non-terminal residue" evidence="2">
    <location>
        <position position="361"/>
    </location>
</feature>
<reference evidence="2" key="1">
    <citation type="submission" date="2020-10" db="EMBL/GenBank/DDBJ databases">
        <authorList>
            <person name="Gilroy R."/>
        </authorList>
    </citation>
    <scope>NUCLEOTIDE SEQUENCE</scope>
    <source>
        <strain evidence="2">CHK189-12415</strain>
    </source>
</reference>
<feature type="signal peptide" evidence="1">
    <location>
        <begin position="1"/>
        <end position="33"/>
    </location>
</feature>
<dbReference type="AlphaFoldDB" id="A0A9D1J4A8"/>
<gene>
    <name evidence="2" type="ORF">IAB37_02545</name>
</gene>
<evidence type="ECO:0000313" key="3">
    <source>
        <dbReference type="Proteomes" id="UP000824241"/>
    </source>
</evidence>
<name>A0A9D1J4A8_9FIRM</name>